<evidence type="ECO:0000313" key="2">
    <source>
        <dbReference type="Proteomes" id="UP001595989"/>
    </source>
</evidence>
<dbReference type="Pfam" id="PF00106">
    <property type="entry name" value="adh_short"/>
    <property type="match status" value="1"/>
</dbReference>
<dbReference type="PANTHER" id="PTHR44147:SF2">
    <property type="entry name" value="DEHYDROGENASE_REDUCTASE SDR FAMILY MEMBER 1"/>
    <property type="match status" value="1"/>
</dbReference>
<dbReference type="Proteomes" id="UP001595989">
    <property type="component" value="Unassembled WGS sequence"/>
</dbReference>
<sequence length="296" mass="32595">MKPLQGKVALVAGATRGAGRGIAVSLGEAGATVYCTGRSTRGNPSPMNRPETIEETAEMVTARGGEGIPVRTDHKIEDEVKALFERVKEEQNGQLDILVNDIWGSESLIEFGTPFWEMVIQKAIKVHETAVHTHMITSRYGVPLMIEQGKGLILEITDGVTYKYRGALPYSMAKIGTIHLAEAMAGDLVNKGYPDITAIGLTPGFLRSEEMLEKFGVTEENWQEGAKVDLDFLMSETPYYVGRAAASLAADQNVHRLNGKTMSSWALMHEYNFTDINGTQPDWGKHFKEKYGEEAR</sequence>
<accession>A0ABV9DMI4</accession>
<dbReference type="Gene3D" id="3.40.50.720">
    <property type="entry name" value="NAD(P)-binding Rossmann-like Domain"/>
    <property type="match status" value="1"/>
</dbReference>
<reference evidence="2" key="1">
    <citation type="journal article" date="2019" name="Int. J. Syst. Evol. Microbiol.">
        <title>The Global Catalogue of Microorganisms (GCM) 10K type strain sequencing project: providing services to taxonomists for standard genome sequencing and annotation.</title>
        <authorList>
            <consortium name="The Broad Institute Genomics Platform"/>
            <consortium name="The Broad Institute Genome Sequencing Center for Infectious Disease"/>
            <person name="Wu L."/>
            <person name="Ma J."/>
        </authorList>
    </citation>
    <scope>NUCLEOTIDE SEQUENCE [LARGE SCALE GENOMIC DNA]</scope>
    <source>
        <strain evidence="2">CGMCC 4.7426</strain>
    </source>
</reference>
<dbReference type="PANTHER" id="PTHR44147">
    <property type="entry name" value="DEHYDROGENASE/REDUCTASE SDR FAMILY MEMBER 1"/>
    <property type="match status" value="1"/>
</dbReference>
<dbReference type="InterPro" id="IPR036291">
    <property type="entry name" value="NAD(P)-bd_dom_sf"/>
</dbReference>
<dbReference type="NCBIfam" id="NF006159">
    <property type="entry name" value="PRK08303.1"/>
    <property type="match status" value="1"/>
</dbReference>
<dbReference type="RefSeq" id="WP_390299581.1">
    <property type="nucleotide sequence ID" value="NZ_JBHSFU010000015.1"/>
</dbReference>
<evidence type="ECO:0000313" key="1">
    <source>
        <dbReference type="EMBL" id="MFC4560101.1"/>
    </source>
</evidence>
<comment type="caution">
    <text evidence="1">The sequence shown here is derived from an EMBL/GenBank/DDBJ whole genome shotgun (WGS) entry which is preliminary data.</text>
</comment>
<proteinExistence type="predicted"/>
<protein>
    <submittedName>
        <fullName evidence="1">SDR family oxidoreductase</fullName>
    </submittedName>
</protein>
<dbReference type="EMBL" id="JBHSFU010000015">
    <property type="protein sequence ID" value="MFC4560101.1"/>
    <property type="molecule type" value="Genomic_DNA"/>
</dbReference>
<organism evidence="1 2">
    <name type="scientific">Virgibacillus kekensis</name>
    <dbReference type="NCBI Taxonomy" id="202261"/>
    <lineage>
        <taxon>Bacteria</taxon>
        <taxon>Bacillati</taxon>
        <taxon>Bacillota</taxon>
        <taxon>Bacilli</taxon>
        <taxon>Bacillales</taxon>
        <taxon>Bacillaceae</taxon>
        <taxon>Virgibacillus</taxon>
    </lineage>
</organism>
<gene>
    <name evidence="1" type="ORF">ACFO3D_18235</name>
</gene>
<dbReference type="InterPro" id="IPR002347">
    <property type="entry name" value="SDR_fam"/>
</dbReference>
<keyword evidence="2" id="KW-1185">Reference proteome</keyword>
<dbReference type="PRINTS" id="PR00081">
    <property type="entry name" value="GDHRDH"/>
</dbReference>
<dbReference type="SUPFAM" id="SSF51735">
    <property type="entry name" value="NAD(P)-binding Rossmann-fold domains"/>
    <property type="match status" value="1"/>
</dbReference>
<name>A0ABV9DMI4_9BACI</name>